<dbReference type="AlphaFoldDB" id="A0A6V8KNN5"/>
<evidence type="ECO:0000313" key="3">
    <source>
        <dbReference type="EMBL" id="GFJ82305.1"/>
    </source>
</evidence>
<evidence type="ECO:0000256" key="1">
    <source>
        <dbReference type="SAM" id="MobiDB-lite"/>
    </source>
</evidence>
<feature type="domain" description="Glucose/Sorbosone dehydrogenase" evidence="2">
    <location>
        <begin position="43"/>
        <end position="281"/>
    </location>
</feature>
<dbReference type="SUPFAM" id="SSF50952">
    <property type="entry name" value="Soluble quinoprotein glucose dehydrogenase"/>
    <property type="match status" value="1"/>
</dbReference>
<comment type="caution">
    <text evidence="3">The sequence shown here is derived from an EMBL/GenBank/DDBJ whole genome shotgun (WGS) entry which is preliminary data.</text>
</comment>
<proteinExistence type="predicted"/>
<feature type="region of interest" description="Disordered" evidence="1">
    <location>
        <begin position="243"/>
        <end position="303"/>
    </location>
</feature>
<dbReference type="EMBL" id="BLPF01000002">
    <property type="protein sequence ID" value="GFJ82305.1"/>
    <property type="molecule type" value="Genomic_DNA"/>
</dbReference>
<dbReference type="Pfam" id="PF07995">
    <property type="entry name" value="GSDH"/>
    <property type="match status" value="1"/>
</dbReference>
<dbReference type="InterPro" id="IPR011042">
    <property type="entry name" value="6-blade_b-propeller_TolB-like"/>
</dbReference>
<reference evidence="3 4" key="2">
    <citation type="submission" date="2020-03" db="EMBL/GenBank/DDBJ databases">
        <authorList>
            <person name="Ichikawa N."/>
            <person name="Kimura A."/>
            <person name="Kitahashi Y."/>
            <person name="Uohara A."/>
        </authorList>
    </citation>
    <scope>NUCLEOTIDE SEQUENCE [LARGE SCALE GENOMIC DNA]</scope>
    <source>
        <strain evidence="3 4">NBRC 108639</strain>
    </source>
</reference>
<protein>
    <recommendedName>
        <fullName evidence="2">Glucose/Sorbosone dehydrogenase domain-containing protein</fullName>
    </recommendedName>
</protein>
<evidence type="ECO:0000259" key="2">
    <source>
        <dbReference type="Pfam" id="PF07995"/>
    </source>
</evidence>
<organism evidence="3 4">
    <name type="scientific">Phytohabitans houttuyneae</name>
    <dbReference type="NCBI Taxonomy" id="1076126"/>
    <lineage>
        <taxon>Bacteria</taxon>
        <taxon>Bacillati</taxon>
        <taxon>Actinomycetota</taxon>
        <taxon>Actinomycetes</taxon>
        <taxon>Micromonosporales</taxon>
        <taxon>Micromonosporaceae</taxon>
    </lineage>
</organism>
<evidence type="ECO:0000313" key="4">
    <source>
        <dbReference type="Proteomes" id="UP000482800"/>
    </source>
</evidence>
<keyword evidence="4" id="KW-1185">Reference proteome</keyword>
<dbReference type="Proteomes" id="UP000482800">
    <property type="component" value="Unassembled WGS sequence"/>
</dbReference>
<accession>A0A6V8KNN5</accession>
<sequence length="303" mass="32395">MLLVSAAVGVYSYGSFYGWWARPTVRDAPVAEPAAVETVVSGLRIPFDLAFLPDGSALVTERETGRLRKVSPDRRLTEVRTIDEISRPANNAGLQGVAVSPTYERDGWVYVFYTTERDSRISRLRLDSTAPLEPVLTGIPRGPIHNGGRIRFGPDGMLYVTTGESDVRAKAQDRDDLGGKILRLTPEGEPAPGNPVEGSPVYSLGLRDPQGIAWDGDGQLYASEFGHHKLDELNRIEAGANYGWPELEGTGGEPTSPTRSRRGGRPTPRPAGWPSTTAASGSPACVGSGSTGSAPTAPRPRSC</sequence>
<dbReference type="PANTHER" id="PTHR19328">
    <property type="entry name" value="HEDGEHOG-INTERACTING PROTEIN"/>
    <property type="match status" value="1"/>
</dbReference>
<dbReference type="Gene3D" id="2.120.10.30">
    <property type="entry name" value="TolB, C-terminal domain"/>
    <property type="match status" value="1"/>
</dbReference>
<dbReference type="InterPro" id="IPR011041">
    <property type="entry name" value="Quinoprot_gluc/sorb_DH_b-prop"/>
</dbReference>
<name>A0A6V8KNN5_9ACTN</name>
<gene>
    <name evidence="3" type="ORF">Phou_064850</name>
</gene>
<dbReference type="PANTHER" id="PTHR19328:SF13">
    <property type="entry name" value="HIPL1 PROTEIN"/>
    <property type="match status" value="1"/>
</dbReference>
<reference evidence="3 4" key="1">
    <citation type="submission" date="2020-03" db="EMBL/GenBank/DDBJ databases">
        <title>Whole genome shotgun sequence of Phytohabitans houttuyneae NBRC 108639.</title>
        <authorList>
            <person name="Komaki H."/>
            <person name="Tamura T."/>
        </authorList>
    </citation>
    <scope>NUCLEOTIDE SEQUENCE [LARGE SCALE GENOMIC DNA]</scope>
    <source>
        <strain evidence="3 4">NBRC 108639</strain>
    </source>
</reference>
<dbReference type="InterPro" id="IPR012938">
    <property type="entry name" value="Glc/Sorbosone_DH"/>
</dbReference>